<feature type="compositionally biased region" description="Basic and acidic residues" evidence="7">
    <location>
        <begin position="33"/>
        <end position="42"/>
    </location>
</feature>
<feature type="compositionally biased region" description="Basic residues" evidence="7">
    <location>
        <begin position="4613"/>
        <end position="4630"/>
    </location>
</feature>
<comment type="subcellular location">
    <subcellularLocation>
        <location evidence="1">Cytoplasm</location>
    </subcellularLocation>
</comment>
<keyword evidence="2" id="KW-0963">Cytoplasm</keyword>
<evidence type="ECO:0000256" key="1">
    <source>
        <dbReference type="ARBA" id="ARBA00004496"/>
    </source>
</evidence>
<feature type="compositionally biased region" description="Low complexity" evidence="7">
    <location>
        <begin position="4322"/>
        <end position="4336"/>
    </location>
</feature>
<dbReference type="GeneID" id="109476438"/>
<feature type="compositionally biased region" description="Basic and acidic residues" evidence="7">
    <location>
        <begin position="95"/>
        <end position="114"/>
    </location>
</feature>
<evidence type="ECO:0000256" key="5">
    <source>
        <dbReference type="ARBA" id="ARBA00023319"/>
    </source>
</evidence>
<dbReference type="InterPro" id="IPR003599">
    <property type="entry name" value="Ig_sub"/>
</dbReference>
<feature type="compositionally biased region" description="Basic and acidic residues" evidence="7">
    <location>
        <begin position="209"/>
        <end position="305"/>
    </location>
</feature>
<keyword evidence="5" id="KW-0393">Immunoglobulin domain</keyword>
<dbReference type="SUPFAM" id="SSF90257">
    <property type="entry name" value="Myosin rod fragments"/>
    <property type="match status" value="1"/>
</dbReference>
<dbReference type="SUPFAM" id="SSF48726">
    <property type="entry name" value="Immunoglobulin"/>
    <property type="match status" value="1"/>
</dbReference>
<dbReference type="FunFam" id="2.60.40.10:FF:000425">
    <property type="entry name" value="Myosin light chain kinase"/>
    <property type="match status" value="1"/>
</dbReference>
<dbReference type="KEGG" id="bbel:109476438"/>
<dbReference type="Gene3D" id="1.20.5.1160">
    <property type="entry name" value="Vasodilator-stimulated phosphoprotein"/>
    <property type="match status" value="1"/>
</dbReference>
<gene>
    <name evidence="10" type="primary">LOC109476438</name>
</gene>
<dbReference type="InterPro" id="IPR039008">
    <property type="entry name" value="IF_rod_dom"/>
</dbReference>
<protein>
    <submittedName>
        <fullName evidence="10">Mucin-17-like</fullName>
    </submittedName>
</protein>
<name>A0A6P4ZPM0_BRABE</name>
<feature type="compositionally biased region" description="Basic and acidic residues" evidence="7">
    <location>
        <begin position="4371"/>
        <end position="4381"/>
    </location>
</feature>
<feature type="region of interest" description="Disordered" evidence="7">
    <location>
        <begin position="642"/>
        <end position="667"/>
    </location>
</feature>
<dbReference type="Gene3D" id="2.60.40.10">
    <property type="entry name" value="Immunoglobulins"/>
    <property type="match status" value="1"/>
</dbReference>
<feature type="region of interest" description="Disordered" evidence="7">
    <location>
        <begin position="4819"/>
        <end position="4890"/>
    </location>
</feature>
<feature type="compositionally biased region" description="Low complexity" evidence="7">
    <location>
        <begin position="4831"/>
        <end position="4853"/>
    </location>
</feature>
<evidence type="ECO:0000256" key="7">
    <source>
        <dbReference type="SAM" id="MobiDB-lite"/>
    </source>
</evidence>
<dbReference type="PROSITE" id="PS50835">
    <property type="entry name" value="IG_LIKE"/>
    <property type="match status" value="1"/>
</dbReference>
<feature type="compositionally biased region" description="Basic and acidic residues" evidence="7">
    <location>
        <begin position="3935"/>
        <end position="3944"/>
    </location>
</feature>
<feature type="region of interest" description="Disordered" evidence="7">
    <location>
        <begin position="4569"/>
        <end position="4732"/>
    </location>
</feature>
<dbReference type="PANTHER" id="PTHR45652">
    <property type="entry name" value="GLIAL FIBRILLARY ACIDIC PROTEIN"/>
    <property type="match status" value="1"/>
</dbReference>
<reference evidence="10" key="1">
    <citation type="submission" date="2025-08" db="UniProtKB">
        <authorList>
            <consortium name="RefSeq"/>
        </authorList>
    </citation>
    <scope>IDENTIFICATION</scope>
    <source>
        <tissue evidence="10">Gonad</tissue>
    </source>
</reference>
<feature type="compositionally biased region" description="Acidic residues" evidence="7">
    <location>
        <begin position="4291"/>
        <end position="4303"/>
    </location>
</feature>
<dbReference type="PANTHER" id="PTHR45652:SF21">
    <property type="entry name" value="ZINC FINGER CCCH DOMAIN-CONTAINING PROTEIN 13-LIKE ISOFORM X1"/>
    <property type="match status" value="1"/>
</dbReference>
<feature type="compositionally biased region" description="Basic and acidic residues" evidence="7">
    <location>
        <begin position="1"/>
        <end position="20"/>
    </location>
</feature>
<keyword evidence="3" id="KW-0403">Intermediate filament</keyword>
<dbReference type="Gene3D" id="1.20.5.170">
    <property type="match status" value="1"/>
</dbReference>
<evidence type="ECO:0000256" key="6">
    <source>
        <dbReference type="SAM" id="Coils"/>
    </source>
</evidence>
<dbReference type="SMART" id="SM00408">
    <property type="entry name" value="IGc2"/>
    <property type="match status" value="1"/>
</dbReference>
<feature type="coiled-coil region" evidence="6">
    <location>
        <begin position="311"/>
        <end position="401"/>
    </location>
</feature>
<feature type="region of interest" description="Disordered" evidence="7">
    <location>
        <begin position="4759"/>
        <end position="4793"/>
    </location>
</feature>
<dbReference type="InterPro" id="IPR036179">
    <property type="entry name" value="Ig-like_dom_sf"/>
</dbReference>
<dbReference type="GO" id="GO:0005200">
    <property type="term" value="F:structural constituent of cytoskeleton"/>
    <property type="evidence" value="ECO:0007669"/>
    <property type="project" value="TreeGrafter"/>
</dbReference>
<evidence type="ECO:0000259" key="8">
    <source>
        <dbReference type="PROSITE" id="PS50835"/>
    </source>
</evidence>
<dbReference type="GO" id="GO:0005737">
    <property type="term" value="C:cytoplasm"/>
    <property type="evidence" value="ECO:0007669"/>
    <property type="project" value="UniProtKB-SubCell"/>
</dbReference>
<feature type="compositionally biased region" description="Basic residues" evidence="7">
    <location>
        <begin position="4872"/>
        <end position="4883"/>
    </location>
</feature>
<feature type="compositionally biased region" description="Basic residues" evidence="7">
    <location>
        <begin position="4461"/>
        <end position="4473"/>
    </location>
</feature>
<organism evidence="9 10">
    <name type="scientific">Branchiostoma belcheri</name>
    <name type="common">Amphioxus</name>
    <dbReference type="NCBI Taxonomy" id="7741"/>
    <lineage>
        <taxon>Eukaryota</taxon>
        <taxon>Metazoa</taxon>
        <taxon>Chordata</taxon>
        <taxon>Cephalochordata</taxon>
        <taxon>Leptocardii</taxon>
        <taxon>Amphioxiformes</taxon>
        <taxon>Branchiostomatidae</taxon>
        <taxon>Branchiostoma</taxon>
    </lineage>
</organism>
<dbReference type="InterPro" id="IPR007110">
    <property type="entry name" value="Ig-like_dom"/>
</dbReference>
<evidence type="ECO:0000256" key="4">
    <source>
        <dbReference type="ARBA" id="ARBA00023054"/>
    </source>
</evidence>
<dbReference type="Proteomes" id="UP000515135">
    <property type="component" value="Unplaced"/>
</dbReference>
<feature type="region of interest" description="Disordered" evidence="7">
    <location>
        <begin position="3930"/>
        <end position="3949"/>
    </location>
</feature>
<evidence type="ECO:0000313" key="9">
    <source>
        <dbReference type="Proteomes" id="UP000515135"/>
    </source>
</evidence>
<feature type="region of interest" description="Disordered" evidence="7">
    <location>
        <begin position="448"/>
        <end position="470"/>
    </location>
</feature>
<dbReference type="InterPro" id="IPR003598">
    <property type="entry name" value="Ig_sub2"/>
</dbReference>
<feature type="compositionally biased region" description="Low complexity" evidence="7">
    <location>
        <begin position="4772"/>
        <end position="4793"/>
    </location>
</feature>
<dbReference type="Pfam" id="PF07679">
    <property type="entry name" value="I-set"/>
    <property type="match status" value="1"/>
</dbReference>
<dbReference type="Pfam" id="PF00038">
    <property type="entry name" value="Filament"/>
    <property type="match status" value="1"/>
</dbReference>
<dbReference type="InterPro" id="IPR050405">
    <property type="entry name" value="Intermediate_filament"/>
</dbReference>
<feature type="compositionally biased region" description="Basic and acidic residues" evidence="7">
    <location>
        <begin position="172"/>
        <end position="198"/>
    </location>
</feature>
<dbReference type="InterPro" id="IPR013098">
    <property type="entry name" value="Ig_I-set"/>
</dbReference>
<dbReference type="SMART" id="SM00409">
    <property type="entry name" value="IG"/>
    <property type="match status" value="1"/>
</dbReference>
<feature type="region of interest" description="Disordered" evidence="7">
    <location>
        <begin position="3659"/>
        <end position="3678"/>
    </location>
</feature>
<dbReference type="GO" id="GO:0045109">
    <property type="term" value="P:intermediate filament organization"/>
    <property type="evidence" value="ECO:0007669"/>
    <property type="project" value="TreeGrafter"/>
</dbReference>
<feature type="region of interest" description="Disordered" evidence="7">
    <location>
        <begin position="1"/>
        <end position="114"/>
    </location>
</feature>
<evidence type="ECO:0000256" key="2">
    <source>
        <dbReference type="ARBA" id="ARBA00022490"/>
    </source>
</evidence>
<feature type="region of interest" description="Disordered" evidence="7">
    <location>
        <begin position="4370"/>
        <end position="4516"/>
    </location>
</feature>
<keyword evidence="9" id="KW-1185">Reference proteome</keyword>
<dbReference type="InterPro" id="IPR013783">
    <property type="entry name" value="Ig-like_fold"/>
</dbReference>
<dbReference type="SUPFAM" id="SSF64593">
    <property type="entry name" value="Intermediate filament protein, coiled coil region"/>
    <property type="match status" value="1"/>
</dbReference>
<feature type="domain" description="Ig-like" evidence="8">
    <location>
        <begin position="4185"/>
        <end position="4275"/>
    </location>
</feature>
<accession>A0A6P4ZPM0</accession>
<dbReference type="SMART" id="SM01391">
    <property type="entry name" value="Filament"/>
    <property type="match status" value="1"/>
</dbReference>
<feature type="region of interest" description="Disordered" evidence="7">
    <location>
        <begin position="4322"/>
        <end position="4345"/>
    </location>
</feature>
<dbReference type="GO" id="GO:0005882">
    <property type="term" value="C:intermediate filament"/>
    <property type="evidence" value="ECO:0007669"/>
    <property type="project" value="UniProtKB-KW"/>
</dbReference>
<dbReference type="OrthoDB" id="76388at2759"/>
<feature type="region of interest" description="Disordered" evidence="7">
    <location>
        <begin position="130"/>
        <end position="305"/>
    </location>
</feature>
<sequence>MIRGYRVESSRGGGRYEARYGSRGGSERGTPPDTRHESRFRFSGEYGQPERSPPAYTDARGGPRIIDIIKQNVQDSMEGKLSRPQSVAGDLPASRYDRDFQRRGERDYSLKRSPDREFKVFKREAYGSYRSLQAGYSGRQDDTDSQASLESWKGVRIGPPKKPRVPSTSSERGFDMKRESYRDRDTSFGGYSRERRPSGDSIQSVTEGMLERRRFERARGPKSPLDEAWDRDRAQGYRDRRYSEDRGYRDRDRGTGTYRDRGYSDSDRRDLGRGLDLSSDRDRPRDREDDRDRDRDRDRDYKRSSRDLARLEEGGEEAARYIEKIQELEDRQAYLEDKIRALGGRPEPLSRAEEELQQEVEEAHTELDAITVLKAKLETEVNNLRKEAEEHRRRVDGERQARYAAEETFRKVQAEYNELRGIIDDINGQIDASRERLRLIKYEHNEEKRHLQSRLGDDAGSDRSGGSYTHYSRDLYSYRRRDTHSREHHDYDSSANKRRLFEMMASVEMEVSELQRVRREIVRQQELVRTLHIDIHTLQFREDELRKVTNEADKRHSREVDLRDNVVTKLQAEIQSATQELLQQKYQNQQLLDDAMLLDAQLKTYRRLWDLSEGRGPPGDPSPAIGDDEETTYQTFLKEMEGKGRRMGTSGRRPLALPAPTPMPTGRTWGALTKMDTTPVPGFAPPAKRDYGTARIGTTTSRISYVTSAAARKTTSRPLTEQDDAPGGKFAKIEVRGQTTRKDTTPTLSANKTIRIGPPKNPGESGFIHQVDRTEQDQVDTSSVVTMKISGQGQSFSGQGIDSQQVGVYGQVTSLTPQVGQQERIMVTVTEGKVTGAKQLKSGQATELSLHETQQILASVPTEAAQQSGNIMVTVTEGKVIETKTVTEKEAETIVSLVTEQADPTAEKVVVSLEGGQVAGKRIGKDKDTALSPEEAAQLWRSVAQPGQQTGDVVVSLSQGQIVGSQQLTPTEAETIKAVVVEEARPTVCPTPVQPTFVSIAQTTAQVAALQEDKIMVTVTDGKVTGAKRLKSGDTKELSPIETQQIMASVPADTSQQSGNIMVTITEGKVIETKQVTTKEAETIVSLVSEEPDPTAEKVVVSIEGGQVVGKRVGKDKATPLSPQEAEQLWRSVAQPGQQTGDVVVSLSQGQIVGSQQLTPTEAETIKSVVSQETKAVQVMQTSQQVQPGASVTSQQLGVVGTVQTTQGFSTGAPIGGMVASGTFATGTVAPGTVAPGTVAPGTVAPGTVTPGVAPGTVAHGTVAPGTVALGTVALGTIAPGTAASGTVTLGTVAPGTVTVTTGIAEPGTVAPGTGAVVSGTVTDSGSVSIGTTASGQIPEYLPPFARHPLPPIGVGDVPAPTASETPLSPSTTVMASIEGGNIVRARKLNFGKFEDFAPQEAEQMLSGLPERQATQSGNIMVMISEGQIVKSQQLSPWVAEQLIATMSGSAPGQVTVPVSGQATYVPAPGSPPVTVPVYGQAKISPAIVDKPITPVSGEAKFFAGQEADVVKGQGTQLQGTASQQIAGSVITQQATVTVSGLTSGFQAAPFQTTPASTVLPHGFQANIPQVSDETLPVAHITSHVMPTIPETLPNTSERIVASFSDGKIVGAQKIVDGRTVQVEPAYAEATLRTASSQAVPQSGTIMMTVADGRVQETKPLTPAEAQYVAATATVEDAGKAIPYTTPGFQQAVGVKSSQIVPSQPYNYQTPTLSLGQQALQPSEKIMMTIDEGKVVGAVQLKHGESTQIPASEAEKMLAVSGQPGQQSGNVMLTVSEGAVLDTQQVTPREAETIMTTLSAQPDPTAETIIVRFVNGQVVGAERSFQEQTSTLSAPEAQTLLSSVPNQPTPQTGNILLIKSEGRIVESQELTSTEADTIMSTVFHKAQQQSVAQQQPNLTSFTQTQPSFTPAAQSVTPKQDRIVVTVADGKVTGAKDLKTGQQKQLSLMEAQQILGSTPDGTEQQTGNIMVTVTDGRIAESKPVTQKEAETIASVVAEQSDPTAEKVVVSVEGGQVVGKRVVKDKATPISPQEAAQLWRSVAQPGQQTGDVVVSLSQGQIVGSQQLTPMEAETIKAVVVEEQKPIVCLPPVQPTSIYKPAGIPTAEVAAPHKDKIMVTVTDGKVTGAKQIKSGETKELSPLETQQIMASVPVEATQKSANVMVTVTEGKVVDTKSVTEKEAETIVSLVTEQPDPTAEKVLVSVEGGQVVGKRVGKDKATPLSPQEAAQLWRSVAQPGQQTGDVVVSLSQGQIVGSQQLTPMEAETIKAVVVEEPRPTVCPTPAQSTYMPTVLPTAKLATPQENKIMVTVTDGKVTGAKQLKSGETKELSPLETQQIMASVPTETAQQSGNIMVTVTEGKVVDTKPVTEKEAETIVSLVTEESDPTAEKVVVSVEGGQVVGKRVGKDKATPLSPQEAAQLWRSVAQPGQQTGDVVVSLSQGQIVGSQQLTPMEAETIKAVVVEEPKPIVCPPSVQPVFTSFVPTPTFISTEPTATINAVVVEEPKPVVCPPSVQPGSLYESTVLPTAKLATPQEDKIMVTVTDGKVTGAKQLKSGQTKELSPLETQQIMASVPAEAAQKSGNIMVTVTAGKVVGTKPVTEKEAETIVSLVTEESDPTAEKVVVSVEGGQVVGKRVGKDKATPLSPQEAAQLWRSVAQPGQQTGDVVVSLSQGQIVGSQQLTPMEAETIKAVVVEEPKPVVCPPSVQPGSLYESTVLPTAKLVTPQEDKIMVTVTDGKVTGAKQLKSGQTKELSPLETQQIMASVPAEAAQKSGNIMVTVTEGKVVGTKPVTEKEAETIVSLVTEESDPTAEKVVVSVEGGQVVGKRVGKDKATPLSPQEAAQLWRSVAQPGQQTGDVVVSLSQGQIVGSQQLTPMEAETIKAVVVEEQKPIVCPPLAQPTFMPGILPTAQLATPQEDKIMVTVTDGKVTGAKQLKSGETKELSPLETQQIMASVPAEAAQKSGNIMVTVTEGKVVDTKPVTEKEAETIVSLVTEQPDPTAEKVLVSVEGDQVVGKRVGKDKATPLSPQEAAQLWRSVAQPGQQTGDVVVSLSQGQIVGSQQLTPMEAETIKAVVVEEPKPIVCPPSLQPVFTSFVPTPATFISTEPTAAINAVVVEEPKPTVCTFPMPTTQVWPRDPNQPNFASSKQGWPRDPNQPTVTPIIPSDVPTVAKEDKIMVTVTDGKVTGAKQIKSGETKELSPLETQQIMASVPAETAHQSGNIMVTVTDGKVVDTKSVTEKEAETIVSLVTKEPDPTAEKVVVSVEGGQVVGKRVGKDKATPLSPQEAAQLWRSVAQPGQQTGDVVVSLSQGQIVGSQQLTPTEAETIKAVVVEEPRPTVCPTPAQPAFASVLPTPSTFDSTEPSATGKPVSSEKIIVNVVDGKVAGAKHLRPGDTKDLSSMEAQQILAYVPVQKPGNVIVTVADGKVVESKRVTEVEAENIMSLVSEEVTPDAEKAIVTLEGGEIVGKRVGKDKTTPLSPQEAEELWRSVARPGQISGDVMVTMSQGKIVKSQQLTPTEAETIKVVVAEEAKPAVTMSSSSPLDRAPGQDIRGSETLMATIVDGKVVGARKLKDGVTTQVSTAEAEDIISSVPGQSSQTGHVLATLAGKEVVEVQQLTPKDAEEINVTGTVPQAIDTTPGEKVLLTVAAGRVAEAQKVGQRKLTPLSPTDGETLLESASSKTKEPGDIAVTIVDGKVVGSRWVSSKVGSTQGDGNVPTGDTAVIRKVVMTPSGERVVQEVVAAKNVPASEMALSGDYGKRVKVEVLEGRAAMKEFLAGSSTDSDQDAYMTPVSSQSDAYVSASSDAYVTPPSETSDAYVTPPGEPMDYSGPADQQDGKSWFAQVTDKVTSAFFGPGQEGDAAQVTEGTMPLESSIERSTSAEDIFVDADQGRPIPTAEMEGDVSEPSRSAGVFKAPRPLQVGQVREEVVIPSALPGREPTETDERQPKQRTVSEVARDVIPPMHVKTGELKTEPQFFRQGEVQEAQIRPEHVGPDEPVKSRRTTSDLAEEIIGPLANSTSPQKGDVFFTEVPEVQQVPKGAQQKMVEEAARQKRTELEYYRHVSQEGEDTEEMTPEILKAAEDDLKKSPRVSFRTGPPEVIGRTDDDDEDRRKPIATITMEKTEKTPIGDVKIAPAAKVAGKEPGKPTWNKVWPEKSDKLPADVTTMETVEVEEYQLAPGVGRAGAVPAFTKKLSTMLAKEGSTFEAAVKVSGDPQPDITWYHHDKPLKPTDKLDIVKDKGYSSLVFMEVLPEHAGLYSCVATNIMGKATSRAPLVITDEMDSELPLPGAVMSDEGELEAEGEDEAPALPPRLQDVDEVPILSGQVQSPQVGDSSSVSSLEPDDITADKKVRDAKSAVVKELKEFQAKSPTFKVGEKAPERVSTSEEEGGTMVTPTVDGEKVSPGKVDITTPVVSVGSKAGVTTPKAGTQAEVTTPTGGVAIEAVRLPHGSAEPAPVKPEKKKSGLKKMFSGKKKKDKEAKKGTTSGKAGVTTPVQKIGVTPVQAETKPAEGEDDVFSPGVTLAADVKPGEGQKTPTPEETILTLKKETKAGAPDVKTRPGDLPVAIGEVVWAEPAKGATPKGSAGRTPSAELRTPSTGGKTPSAEDVASAEKKKTGWSKFKRTFSTKKKKDKKSSSSSSSIDRIPYEKRQAYASGSLPRSTEKYPELSRSTTMPVRPISMVSPGDRPDLSRASLRTSSSTSSASSTKDRKETRPYSYAGRLDFDPRSPGYDQQRPDLPFVEAEVVPAGGTKAVAGVAAVERNGKAEDSDDSDTKVTSSSSVVMSSSTFVTSSTTTTVTVSGEQKAGMVGANLPTSVSAPTGFGAETASGTGPATLTATVSRTSVSTTASRASVALEDSEDSAREATDNFPKYLGGKKKYRKKRGQKQQCKQQ</sequence>
<proteinExistence type="predicted"/>
<feature type="compositionally biased region" description="Low complexity" evidence="7">
    <location>
        <begin position="4688"/>
        <end position="4703"/>
    </location>
</feature>
<feature type="compositionally biased region" description="Basic and acidic residues" evidence="7">
    <location>
        <begin position="448"/>
        <end position="461"/>
    </location>
</feature>
<feature type="region of interest" description="Disordered" evidence="7">
    <location>
        <begin position="4086"/>
        <end position="4107"/>
    </location>
</feature>
<feature type="region of interest" description="Disordered" evidence="7">
    <location>
        <begin position="4282"/>
        <end position="4307"/>
    </location>
</feature>
<keyword evidence="4 6" id="KW-0175">Coiled coil</keyword>
<evidence type="ECO:0000313" key="10">
    <source>
        <dbReference type="RefSeq" id="XP_019632932.1"/>
    </source>
</evidence>
<dbReference type="RefSeq" id="XP_019632932.1">
    <property type="nucleotide sequence ID" value="XM_019777373.1"/>
</dbReference>
<evidence type="ECO:0000256" key="3">
    <source>
        <dbReference type="ARBA" id="ARBA00022754"/>
    </source>
</evidence>